<dbReference type="SUPFAM" id="SSF53720">
    <property type="entry name" value="ALDH-like"/>
    <property type="match status" value="1"/>
</dbReference>
<dbReference type="InterPro" id="IPR016162">
    <property type="entry name" value="Ald_DH_N"/>
</dbReference>
<dbReference type="PROSITE" id="PS00687">
    <property type="entry name" value="ALDEHYDE_DEHYDR_GLU"/>
    <property type="match status" value="1"/>
</dbReference>
<dbReference type="InterPro" id="IPR016163">
    <property type="entry name" value="Ald_DH_C"/>
</dbReference>
<evidence type="ECO:0000256" key="1">
    <source>
        <dbReference type="ARBA" id="ARBA00009986"/>
    </source>
</evidence>
<dbReference type="InterPro" id="IPR029510">
    <property type="entry name" value="Ald_DH_CS_GLU"/>
</dbReference>
<accession>A0ABS1E9S9</accession>
<feature type="active site" evidence="3">
    <location>
        <position position="254"/>
    </location>
</feature>
<dbReference type="Proteomes" id="UP000738126">
    <property type="component" value="Unassembled WGS sequence"/>
</dbReference>
<gene>
    <name evidence="6" type="ORF">CKO13_07720</name>
</gene>
<reference evidence="6 7" key="1">
    <citation type="journal article" date="2020" name="Microorganisms">
        <title>Osmotic Adaptation and Compatible Solute Biosynthesis of Phototrophic Bacteria as Revealed from Genome Analyses.</title>
        <authorList>
            <person name="Imhoff J.F."/>
            <person name="Rahn T."/>
            <person name="Kunzel S."/>
            <person name="Keller A."/>
            <person name="Neulinger S.C."/>
        </authorList>
    </citation>
    <scope>NUCLEOTIDE SEQUENCE [LARGE SCALE GENOMIC DNA]</scope>
    <source>
        <strain evidence="6 7">DSM 15116</strain>
    </source>
</reference>
<evidence type="ECO:0000313" key="7">
    <source>
        <dbReference type="Proteomes" id="UP000738126"/>
    </source>
</evidence>
<dbReference type="InterPro" id="IPR016161">
    <property type="entry name" value="Ald_DH/histidinol_DH"/>
</dbReference>
<dbReference type="PANTHER" id="PTHR43353:SF5">
    <property type="entry name" value="SUCCINATE-SEMIALDEHYDE DEHYDROGENASE, MITOCHONDRIAL"/>
    <property type="match status" value="1"/>
</dbReference>
<dbReference type="InterPro" id="IPR015590">
    <property type="entry name" value="Aldehyde_DH_dom"/>
</dbReference>
<evidence type="ECO:0000256" key="3">
    <source>
        <dbReference type="PROSITE-ProRule" id="PRU10007"/>
    </source>
</evidence>
<comment type="similarity">
    <text evidence="1 4">Belongs to the aldehyde dehydrogenase family.</text>
</comment>
<protein>
    <submittedName>
        <fullName evidence="6">NAD-dependent succinate-semialdehyde dehydrogenase</fullName>
    </submittedName>
</protein>
<evidence type="ECO:0000256" key="2">
    <source>
        <dbReference type="ARBA" id="ARBA00023002"/>
    </source>
</evidence>
<name>A0ABS1E9S9_9GAMM</name>
<organism evidence="6 7">
    <name type="scientific">Halorhodospira neutriphila</name>
    <dbReference type="NCBI Taxonomy" id="168379"/>
    <lineage>
        <taxon>Bacteria</taxon>
        <taxon>Pseudomonadati</taxon>
        <taxon>Pseudomonadota</taxon>
        <taxon>Gammaproteobacteria</taxon>
        <taxon>Chromatiales</taxon>
        <taxon>Ectothiorhodospiraceae</taxon>
        <taxon>Halorhodospira</taxon>
    </lineage>
</organism>
<feature type="domain" description="Aldehyde dehydrogenase" evidence="5">
    <location>
        <begin position="18"/>
        <end position="480"/>
    </location>
</feature>
<sequence>MIDSPLLPEIKGYIAGEWAASDDAATFQVTNPADGELLAEVPAMGPGETGRAVAAAEAALGDGAPERAQRRRWLEAIDALLREHREELGRILTLEHGKPHAEGVGEVLYAAGFFAHAAREIDALAPRTLEAQPRGCTWTVHHRPAGPVALITPWNFPIGMIAKKLSAALAAGAPAVLKPSAKTPLTQIALLTLLHRGLDLPPGTVNLVTGAAGPIGDALLHDPRVRVLSFTGSTSVGQALIRGSAEDVKRLTLELGGNAPFLVFADADLDHAADQLIANKFRGGGQTCVCANRILVEAPVAEAFAQRVAERAGRLRTGDGMAEGIDLGPLIDRSGYEKVRRHYLDAVEKGAATLLGGDPGPLGQDYGAFFPPTVVHGATPEMACWREETFGPLVPVAAFGDEAQALALANDSELGLAAYLFTGDAARAERLIPRLAFPHVGWNTGSGPTPEAPFGGTKRSGYGREGGLEGLFEFVETQTVPQGQPG</sequence>
<evidence type="ECO:0000256" key="4">
    <source>
        <dbReference type="RuleBase" id="RU003345"/>
    </source>
</evidence>
<comment type="caution">
    <text evidence="6">The sequence shown here is derived from an EMBL/GenBank/DDBJ whole genome shotgun (WGS) entry which is preliminary data.</text>
</comment>
<evidence type="ECO:0000259" key="5">
    <source>
        <dbReference type="Pfam" id="PF00171"/>
    </source>
</evidence>
<dbReference type="Gene3D" id="3.40.605.10">
    <property type="entry name" value="Aldehyde Dehydrogenase, Chain A, domain 1"/>
    <property type="match status" value="1"/>
</dbReference>
<dbReference type="Gene3D" id="3.40.309.10">
    <property type="entry name" value="Aldehyde Dehydrogenase, Chain A, domain 2"/>
    <property type="match status" value="1"/>
</dbReference>
<dbReference type="PANTHER" id="PTHR43353">
    <property type="entry name" value="SUCCINATE-SEMIALDEHYDE DEHYDROGENASE, MITOCHONDRIAL"/>
    <property type="match status" value="1"/>
</dbReference>
<dbReference type="InterPro" id="IPR050740">
    <property type="entry name" value="Aldehyde_DH_Superfamily"/>
</dbReference>
<proteinExistence type="inferred from homology"/>
<evidence type="ECO:0000313" key="6">
    <source>
        <dbReference type="EMBL" id="MBK1726909.1"/>
    </source>
</evidence>
<dbReference type="Pfam" id="PF00171">
    <property type="entry name" value="Aldedh"/>
    <property type="match status" value="1"/>
</dbReference>
<keyword evidence="7" id="KW-1185">Reference proteome</keyword>
<keyword evidence="2 4" id="KW-0560">Oxidoreductase</keyword>
<dbReference type="EMBL" id="NRSH01000078">
    <property type="protein sequence ID" value="MBK1726909.1"/>
    <property type="molecule type" value="Genomic_DNA"/>
</dbReference>
<dbReference type="RefSeq" id="WP_200259124.1">
    <property type="nucleotide sequence ID" value="NZ_NRSH01000078.1"/>
</dbReference>